<gene>
    <name evidence="4" type="ORF">FRX94_08070</name>
</gene>
<keyword evidence="5" id="KW-1185">Reference proteome</keyword>
<keyword evidence="2" id="KW-0812">Transmembrane</keyword>
<feature type="compositionally biased region" description="Low complexity" evidence="1">
    <location>
        <begin position="44"/>
        <end position="78"/>
    </location>
</feature>
<feature type="transmembrane region" description="Helical" evidence="2">
    <location>
        <begin position="20"/>
        <end position="38"/>
    </location>
</feature>
<comment type="caution">
    <text evidence="4">The sequence shown here is derived from an EMBL/GenBank/DDBJ whole genome shotgun (WGS) entry which is preliminary data.</text>
</comment>
<proteinExistence type="predicted"/>
<reference evidence="4 5" key="1">
    <citation type="submission" date="2019-08" db="EMBL/GenBank/DDBJ databases">
        <authorList>
            <person name="Lei W."/>
        </authorList>
    </citation>
    <scope>NUCLEOTIDE SEQUENCE [LARGE SCALE GENOMIC DNA]</scope>
    <source>
        <strain evidence="4 5">CCUG 58627</strain>
    </source>
</reference>
<dbReference type="OrthoDB" id="4427599at2"/>
<dbReference type="AlphaFoldDB" id="A0A5C5UFB9"/>
<evidence type="ECO:0000256" key="2">
    <source>
        <dbReference type="SAM" id="Phobius"/>
    </source>
</evidence>
<dbReference type="Proteomes" id="UP000320791">
    <property type="component" value="Unassembled WGS sequence"/>
</dbReference>
<sequence length="213" mass="21825">MSKPEQKPAAEPRLPLRGLAMILLAIAVLFIAWGIFMLSRGAGTSGTDTQAAATTTSASAEAGAGTGAGATSAASDAQPSGEQSTAQQSETNTAVASSAVTQQQETNNSGASDNSAQGGKVPVRVLNNSMVQGLGQRVADQVRNQEFTVSEVGNYSESTFPSSVVYYTPGKGDEEKTARSLAESLGITAAPRDAQAERLPAGVVLVITQDLHR</sequence>
<accession>A0A5C5UFB9</accession>
<evidence type="ECO:0000313" key="5">
    <source>
        <dbReference type="Proteomes" id="UP000320791"/>
    </source>
</evidence>
<name>A0A5C5UFB9_9CORY</name>
<feature type="domain" description="LytR/CpsA/Psr regulator C-terminal" evidence="3">
    <location>
        <begin position="121"/>
        <end position="210"/>
    </location>
</feature>
<dbReference type="RefSeq" id="WP_146324616.1">
    <property type="nucleotide sequence ID" value="NZ_BAABLR010000070.1"/>
</dbReference>
<keyword evidence="2" id="KW-0472">Membrane</keyword>
<dbReference type="InterPro" id="IPR027381">
    <property type="entry name" value="LytR/CpsA/Psr_C"/>
</dbReference>
<dbReference type="Pfam" id="PF13399">
    <property type="entry name" value="LytR_C"/>
    <property type="match status" value="1"/>
</dbReference>
<feature type="compositionally biased region" description="Polar residues" evidence="1">
    <location>
        <begin position="80"/>
        <end position="117"/>
    </location>
</feature>
<evidence type="ECO:0000256" key="1">
    <source>
        <dbReference type="SAM" id="MobiDB-lite"/>
    </source>
</evidence>
<organism evidence="4 5">
    <name type="scientific">Corynebacterium canis</name>
    <dbReference type="NCBI Taxonomy" id="679663"/>
    <lineage>
        <taxon>Bacteria</taxon>
        <taxon>Bacillati</taxon>
        <taxon>Actinomycetota</taxon>
        <taxon>Actinomycetes</taxon>
        <taxon>Mycobacteriales</taxon>
        <taxon>Corynebacteriaceae</taxon>
        <taxon>Corynebacterium</taxon>
    </lineage>
</organism>
<evidence type="ECO:0000313" key="4">
    <source>
        <dbReference type="EMBL" id="TWT24517.1"/>
    </source>
</evidence>
<dbReference type="EMBL" id="VOHM01000016">
    <property type="protein sequence ID" value="TWT24517.1"/>
    <property type="molecule type" value="Genomic_DNA"/>
</dbReference>
<protein>
    <submittedName>
        <fullName evidence="4">LytR family transcriptional regulator</fullName>
    </submittedName>
</protein>
<evidence type="ECO:0000259" key="3">
    <source>
        <dbReference type="Pfam" id="PF13399"/>
    </source>
</evidence>
<feature type="region of interest" description="Disordered" evidence="1">
    <location>
        <begin position="44"/>
        <end position="120"/>
    </location>
</feature>
<dbReference type="Gene3D" id="3.30.70.2390">
    <property type="match status" value="1"/>
</dbReference>
<keyword evidence="2" id="KW-1133">Transmembrane helix</keyword>